<dbReference type="AlphaFoldDB" id="A0A3P8PN52"/>
<dbReference type="GeneTree" id="ENSGT01100000267059"/>
<reference evidence="2" key="4">
    <citation type="submission" date="2025-09" db="UniProtKB">
        <authorList>
            <consortium name="Ensembl"/>
        </authorList>
    </citation>
    <scope>IDENTIFICATION</scope>
</reference>
<dbReference type="Ensembl" id="ENSACLT00000018917.2">
    <property type="protein sequence ID" value="ENSACLP00000018480.2"/>
    <property type="gene ID" value="ENSACLG00000012619.2"/>
</dbReference>
<reference evidence="2" key="3">
    <citation type="submission" date="2025-08" db="UniProtKB">
        <authorList>
            <consortium name="Ensembl"/>
        </authorList>
    </citation>
    <scope>IDENTIFICATION</scope>
</reference>
<keyword evidence="1" id="KW-1133">Transmembrane helix</keyword>
<proteinExistence type="predicted"/>
<reference evidence="2 3" key="1">
    <citation type="submission" date="2018-05" db="EMBL/GenBank/DDBJ databases">
        <authorList>
            <person name="Datahose"/>
        </authorList>
    </citation>
    <scope>NUCLEOTIDE SEQUENCE</scope>
</reference>
<protein>
    <submittedName>
        <fullName evidence="2">Uncharacterized protein</fullName>
    </submittedName>
</protein>
<feature type="transmembrane region" description="Helical" evidence="1">
    <location>
        <begin position="20"/>
        <end position="45"/>
    </location>
</feature>
<sequence length="114" mass="12691">HTGPEGLTLRQHVSSQDLHVFYRSISVELNLVILPVFLLGSAALCRRSEMGSWRPSSSMIETVTVEDWIGSPSSLISIRTRLVLTSPVYRLTVKREIQALWPESASTAVTLVTR</sequence>
<reference evidence="3" key="2">
    <citation type="submission" date="2023-03" db="EMBL/GenBank/DDBJ databases">
        <authorList>
            <consortium name="Wellcome Sanger Institute Data Sharing"/>
        </authorList>
    </citation>
    <scope>NUCLEOTIDE SEQUENCE [LARGE SCALE GENOMIC DNA]</scope>
</reference>
<name>A0A3P8PN52_ASTCA</name>
<accession>A0A3P8PN52</accession>
<keyword evidence="1" id="KW-0812">Transmembrane</keyword>
<evidence type="ECO:0000256" key="1">
    <source>
        <dbReference type="SAM" id="Phobius"/>
    </source>
</evidence>
<organism evidence="2 3">
    <name type="scientific">Astatotilapia calliptera</name>
    <name type="common">Eastern happy</name>
    <name type="synonym">Chromis callipterus</name>
    <dbReference type="NCBI Taxonomy" id="8154"/>
    <lineage>
        <taxon>Eukaryota</taxon>
        <taxon>Metazoa</taxon>
        <taxon>Chordata</taxon>
        <taxon>Craniata</taxon>
        <taxon>Vertebrata</taxon>
        <taxon>Euteleostomi</taxon>
        <taxon>Actinopterygii</taxon>
        <taxon>Neopterygii</taxon>
        <taxon>Teleostei</taxon>
        <taxon>Neoteleostei</taxon>
        <taxon>Acanthomorphata</taxon>
        <taxon>Ovalentaria</taxon>
        <taxon>Cichlomorphae</taxon>
        <taxon>Cichliformes</taxon>
        <taxon>Cichlidae</taxon>
        <taxon>African cichlids</taxon>
        <taxon>Pseudocrenilabrinae</taxon>
        <taxon>Haplochromini</taxon>
        <taxon>Astatotilapia</taxon>
    </lineage>
</organism>
<evidence type="ECO:0000313" key="2">
    <source>
        <dbReference type="Ensembl" id="ENSACLP00000018480.2"/>
    </source>
</evidence>
<evidence type="ECO:0000313" key="3">
    <source>
        <dbReference type="Proteomes" id="UP000265100"/>
    </source>
</evidence>
<dbReference type="Proteomes" id="UP000265100">
    <property type="component" value="Chromosome 2"/>
</dbReference>
<keyword evidence="1" id="KW-0472">Membrane</keyword>
<keyword evidence="3" id="KW-1185">Reference proteome</keyword>